<dbReference type="InterPro" id="IPR036388">
    <property type="entry name" value="WH-like_DNA-bd_sf"/>
</dbReference>
<name>A0A1H2N5W1_9ACTN</name>
<accession>A0A1H2N5W1</accession>
<dbReference type="EMBL" id="LT629799">
    <property type="protein sequence ID" value="SDV00919.1"/>
    <property type="molecule type" value="Genomic_DNA"/>
</dbReference>
<dbReference type="Gene3D" id="1.10.10.10">
    <property type="entry name" value="Winged helix-like DNA-binding domain superfamily/Winged helix DNA-binding domain"/>
    <property type="match status" value="1"/>
</dbReference>
<keyword evidence="2" id="KW-1185">Reference proteome</keyword>
<dbReference type="AlphaFoldDB" id="A0A1H2N5W1"/>
<dbReference type="OrthoDB" id="4453977at2"/>
<sequence length="234" mass="24972">MLQRLDREWRELEDDEGARSACRRWSARVEALAGCSRPGDVLARVPEDPDAVLLALLEEAVAGDGLAARVVLQAFLPKLVRMAGLDRAAEVDDYVTALWCEVVAYPVGRRRTSVAANLVLDTLKAVHRDRRPGCDVAVPPDLVVVAAERGPGHLVGSEPPGPGGPSADAVLRVAREHHLVDPGTRELLHSVYAEGLSGAAAARLHGLSPGAVRSRCSRAVRVLARHPALLADAR</sequence>
<dbReference type="SUPFAM" id="SSF88659">
    <property type="entry name" value="Sigma3 and sigma4 domains of RNA polymerase sigma factors"/>
    <property type="match status" value="1"/>
</dbReference>
<protein>
    <submittedName>
        <fullName evidence="1">DNA-directed RNA polymerase specialized sigma subunit, sigma24 family</fullName>
    </submittedName>
</protein>
<proteinExistence type="predicted"/>
<gene>
    <name evidence="1" type="ORF">SAMN04488544_3396</name>
</gene>
<keyword evidence="1" id="KW-0804">Transcription</keyword>
<dbReference type="RefSeq" id="WP_091077012.1">
    <property type="nucleotide sequence ID" value="NZ_LT629799.1"/>
</dbReference>
<evidence type="ECO:0000313" key="1">
    <source>
        <dbReference type="EMBL" id="SDV00919.1"/>
    </source>
</evidence>
<dbReference type="GO" id="GO:0000428">
    <property type="term" value="C:DNA-directed RNA polymerase complex"/>
    <property type="evidence" value="ECO:0007669"/>
    <property type="project" value="UniProtKB-KW"/>
</dbReference>
<dbReference type="Proteomes" id="UP000198825">
    <property type="component" value="Chromosome I"/>
</dbReference>
<dbReference type="InterPro" id="IPR013324">
    <property type="entry name" value="RNA_pol_sigma_r3/r4-like"/>
</dbReference>
<dbReference type="STRING" id="546874.SAMN04488544_3396"/>
<reference evidence="2" key="1">
    <citation type="submission" date="2016-10" db="EMBL/GenBank/DDBJ databases">
        <authorList>
            <person name="Varghese N."/>
            <person name="Submissions S."/>
        </authorList>
    </citation>
    <scope>NUCLEOTIDE SEQUENCE [LARGE SCALE GENOMIC DNA]</scope>
    <source>
        <strain evidence="2">DSM 21743</strain>
    </source>
</reference>
<evidence type="ECO:0000313" key="2">
    <source>
        <dbReference type="Proteomes" id="UP000198825"/>
    </source>
</evidence>
<organism evidence="1 2">
    <name type="scientific">Microlunatus sagamiharensis</name>
    <dbReference type="NCBI Taxonomy" id="546874"/>
    <lineage>
        <taxon>Bacteria</taxon>
        <taxon>Bacillati</taxon>
        <taxon>Actinomycetota</taxon>
        <taxon>Actinomycetes</taxon>
        <taxon>Propionibacteriales</taxon>
        <taxon>Propionibacteriaceae</taxon>
        <taxon>Microlunatus</taxon>
    </lineage>
</organism>
<keyword evidence="1" id="KW-0240">DNA-directed RNA polymerase</keyword>